<dbReference type="AlphaFoldDB" id="A0A402Q022"/>
<dbReference type="Proteomes" id="UP000885283">
    <property type="component" value="Unassembled WGS sequence"/>
</dbReference>
<organism evidence="1">
    <name type="scientific">Salmonella enterica</name>
    <name type="common">Salmonella choleraesuis</name>
    <dbReference type="NCBI Taxonomy" id="28901"/>
    <lineage>
        <taxon>Bacteria</taxon>
        <taxon>Pseudomonadati</taxon>
        <taxon>Pseudomonadota</taxon>
        <taxon>Gammaproteobacteria</taxon>
        <taxon>Enterobacterales</taxon>
        <taxon>Enterobacteriaceae</taxon>
        <taxon>Salmonella</taxon>
    </lineage>
</organism>
<gene>
    <name evidence="1" type="ORF">KO51_04045</name>
</gene>
<reference evidence="1" key="1">
    <citation type="submission" date="2018-08" db="EMBL/GenBank/DDBJ databases">
        <authorList>
            <consortium name="GenomeTrakr network: Whole genome sequencing for foodborne pathogen traceback"/>
        </authorList>
    </citation>
    <scope>NUCLEOTIDE SEQUENCE [LARGE SCALE GENOMIC DNA]</scope>
    <source>
        <strain evidence="1">FLUFL-1338</strain>
    </source>
</reference>
<dbReference type="EMBL" id="RSMR01000002">
    <property type="protein sequence ID" value="MIK90780.1"/>
    <property type="molecule type" value="Genomic_DNA"/>
</dbReference>
<proteinExistence type="predicted"/>
<comment type="caution">
    <text evidence="1">The sequence shown here is derived from an EMBL/GenBank/DDBJ whole genome shotgun (WGS) entry which is preliminary data.</text>
</comment>
<name>A0A402Q022_SALER</name>
<sequence length="134" mass="15559">MFTMTEQAVSASLAAITGMQVYPLALPDKVREGVVFQRISDPLLGMVENSGVVAIRMQVSFVLLDDYSRLLFLDAEVWEVWKKIIHSTLEGQHVQRIEREGLHQDFEDFYVGKIPHRQYRLVRDYIFICPEDEK</sequence>
<protein>
    <submittedName>
        <fullName evidence="1">Uncharacterized protein</fullName>
    </submittedName>
</protein>
<accession>A0A402Q022</accession>
<evidence type="ECO:0000313" key="1">
    <source>
        <dbReference type="EMBL" id="MIK90780.1"/>
    </source>
</evidence>